<gene>
    <name evidence="1" type="ORF">P2L57_00475</name>
</gene>
<sequence length="57" mass="6526">MNRLDPLVREVGDAYLAAVDAQWPSLHRSALQRRTEVLAFMDMAIDDARNSRRRAAE</sequence>
<accession>A0ABT5YRR8</accession>
<evidence type="ECO:0000313" key="1">
    <source>
        <dbReference type="EMBL" id="MDF2254249.1"/>
    </source>
</evidence>
<name>A0ABT5YRR8_9ACTN</name>
<dbReference type="Proteomes" id="UP001220022">
    <property type="component" value="Unassembled WGS sequence"/>
</dbReference>
<reference evidence="1 2" key="1">
    <citation type="submission" date="2023-03" db="EMBL/GenBank/DDBJ databases">
        <title>Draft genome sequence of type strain Streptomyces ferralitis JCM 14344.</title>
        <authorList>
            <person name="Klaysubun C."/>
            <person name="Duangmal K."/>
        </authorList>
    </citation>
    <scope>NUCLEOTIDE SEQUENCE [LARGE SCALE GENOMIC DNA]</scope>
    <source>
        <strain evidence="1 2">JCM 14344</strain>
    </source>
</reference>
<dbReference type="EMBL" id="JARHTQ010000001">
    <property type="protein sequence ID" value="MDF2254249.1"/>
    <property type="molecule type" value="Genomic_DNA"/>
</dbReference>
<proteinExistence type="predicted"/>
<evidence type="ECO:0000313" key="2">
    <source>
        <dbReference type="Proteomes" id="UP001220022"/>
    </source>
</evidence>
<dbReference type="RefSeq" id="WP_275806385.1">
    <property type="nucleotide sequence ID" value="NZ_BAAANM010000005.1"/>
</dbReference>
<organism evidence="1 2">
    <name type="scientific">Streptantibioticus ferralitis</name>
    <dbReference type="NCBI Taxonomy" id="236510"/>
    <lineage>
        <taxon>Bacteria</taxon>
        <taxon>Bacillati</taxon>
        <taxon>Actinomycetota</taxon>
        <taxon>Actinomycetes</taxon>
        <taxon>Kitasatosporales</taxon>
        <taxon>Streptomycetaceae</taxon>
        <taxon>Streptantibioticus</taxon>
    </lineage>
</organism>
<comment type="caution">
    <text evidence="1">The sequence shown here is derived from an EMBL/GenBank/DDBJ whole genome shotgun (WGS) entry which is preliminary data.</text>
</comment>
<keyword evidence="2" id="KW-1185">Reference proteome</keyword>
<protein>
    <submittedName>
        <fullName evidence="1">Uncharacterized protein</fullName>
    </submittedName>
</protein>